<protein>
    <submittedName>
        <fullName evidence="1">Uncharacterized protein</fullName>
    </submittedName>
</protein>
<dbReference type="EMBL" id="BGZK01000774">
    <property type="protein sequence ID" value="GBP59946.1"/>
    <property type="molecule type" value="Genomic_DNA"/>
</dbReference>
<comment type="caution">
    <text evidence="1">The sequence shown here is derived from an EMBL/GenBank/DDBJ whole genome shotgun (WGS) entry which is preliminary data.</text>
</comment>
<sequence length="156" mass="17718">MMVQSSRALFNTGSDQRIGKRNCTASRLRRAGRVNPFAARAAPKFKNINVKTRLPSERSQIIPVMNDPRYTVIIKPVIRMWLRSRLWMSTGTPARRCGSNPCESAFTIYDEKDLCVICVKWLRKIECRNSDVREQCGVKEDVVTGVEGGVVRWSGI</sequence>
<reference evidence="1 2" key="1">
    <citation type="journal article" date="2019" name="Commun. Biol.">
        <title>The bagworm genome reveals a unique fibroin gene that provides high tensile strength.</title>
        <authorList>
            <person name="Kono N."/>
            <person name="Nakamura H."/>
            <person name="Ohtoshi R."/>
            <person name="Tomita M."/>
            <person name="Numata K."/>
            <person name="Arakawa K."/>
        </authorList>
    </citation>
    <scope>NUCLEOTIDE SEQUENCE [LARGE SCALE GENOMIC DNA]</scope>
</reference>
<accession>A0A4C1X820</accession>
<dbReference type="AlphaFoldDB" id="A0A4C1X820"/>
<proteinExistence type="predicted"/>
<gene>
    <name evidence="1" type="ORF">EVAR_89017_1</name>
</gene>
<organism evidence="1 2">
    <name type="scientific">Eumeta variegata</name>
    <name type="common">Bagworm moth</name>
    <name type="synonym">Eumeta japonica</name>
    <dbReference type="NCBI Taxonomy" id="151549"/>
    <lineage>
        <taxon>Eukaryota</taxon>
        <taxon>Metazoa</taxon>
        <taxon>Ecdysozoa</taxon>
        <taxon>Arthropoda</taxon>
        <taxon>Hexapoda</taxon>
        <taxon>Insecta</taxon>
        <taxon>Pterygota</taxon>
        <taxon>Neoptera</taxon>
        <taxon>Endopterygota</taxon>
        <taxon>Lepidoptera</taxon>
        <taxon>Glossata</taxon>
        <taxon>Ditrysia</taxon>
        <taxon>Tineoidea</taxon>
        <taxon>Psychidae</taxon>
        <taxon>Oiketicinae</taxon>
        <taxon>Eumeta</taxon>
    </lineage>
</organism>
<dbReference type="Proteomes" id="UP000299102">
    <property type="component" value="Unassembled WGS sequence"/>
</dbReference>
<name>A0A4C1X820_EUMVA</name>
<keyword evidence="2" id="KW-1185">Reference proteome</keyword>
<evidence type="ECO:0000313" key="1">
    <source>
        <dbReference type="EMBL" id="GBP59946.1"/>
    </source>
</evidence>
<evidence type="ECO:0000313" key="2">
    <source>
        <dbReference type="Proteomes" id="UP000299102"/>
    </source>
</evidence>